<keyword evidence="1" id="KW-0175">Coiled coil</keyword>
<dbReference type="RefSeq" id="WP_238480138.1">
    <property type="nucleotide sequence ID" value="NZ_JACSGR010000003.1"/>
</dbReference>
<sequence length="326" mass="35079">MKLPKRLLLLLPLAAIAGIGILVFRQYSASDPLAGIAHANGRLEFARMDVASLYAGRVEEMLVQEGQYVEADTVLARLSSDTAQAQLSEAQAGKAQLEQTVRRAQAQVDAQQQQLKTAQMEADNARQLFRDNLISQAELNTRLAQRDAARAAVQAAQAARNEAQAGVGQAQAKMAQVSSVIGDLSVRAPQAGRVEYRLAEPGNVLPAGGKVVSLLNLNDASISLFLPAPTVNQIPLGSEARIKMDGLDAVFPATVTYVSAEAQFTPKFVETAEERTKLMFRVKLQIPADVAAKYQGYLKGGMTATGYVRTDAKQPWPAGLRTRLPQ</sequence>
<feature type="coiled-coil region" evidence="1">
    <location>
        <begin position="80"/>
        <end position="128"/>
    </location>
</feature>
<dbReference type="PANTHER" id="PTHR30438">
    <property type="entry name" value="36 KDA ANTIGEN-RELATED"/>
    <property type="match status" value="1"/>
</dbReference>
<keyword evidence="3" id="KW-1185">Reference proteome</keyword>
<dbReference type="EMBL" id="JACSGR010000003">
    <property type="protein sequence ID" value="MBH5328977.1"/>
    <property type="molecule type" value="Genomic_DNA"/>
</dbReference>
<dbReference type="Proteomes" id="UP000768471">
    <property type="component" value="Unassembled WGS sequence"/>
</dbReference>
<comment type="caution">
    <text evidence="2">The sequence shown here is derived from an EMBL/GenBank/DDBJ whole genome shotgun (WGS) entry which is preliminary data.</text>
</comment>
<reference evidence="2 3" key="1">
    <citation type="submission" date="2020-09" db="EMBL/GenBank/DDBJ databases">
        <title>Eikenella S3660 sp. nov., isolated from a throat swab.</title>
        <authorList>
            <person name="Buhl M."/>
        </authorList>
    </citation>
    <scope>NUCLEOTIDE SEQUENCE [LARGE SCALE GENOMIC DNA]</scope>
    <source>
        <strain evidence="2 3">S3360</strain>
    </source>
</reference>
<organism evidence="2 3">
    <name type="scientific">Eikenella glucosivorans</name>
    <dbReference type="NCBI Taxonomy" id="2766967"/>
    <lineage>
        <taxon>Bacteria</taxon>
        <taxon>Pseudomonadati</taxon>
        <taxon>Pseudomonadota</taxon>
        <taxon>Betaproteobacteria</taxon>
        <taxon>Neisseriales</taxon>
        <taxon>Neisseriaceae</taxon>
        <taxon>Eikenella</taxon>
    </lineage>
</organism>
<dbReference type="Gene3D" id="2.40.50.100">
    <property type="match status" value="1"/>
</dbReference>
<dbReference type="Gene3D" id="1.10.287.470">
    <property type="entry name" value="Helix hairpin bin"/>
    <property type="match status" value="1"/>
</dbReference>
<proteinExistence type="predicted"/>
<evidence type="ECO:0000256" key="1">
    <source>
        <dbReference type="SAM" id="Coils"/>
    </source>
</evidence>
<dbReference type="Gene3D" id="2.40.30.170">
    <property type="match status" value="1"/>
</dbReference>
<protein>
    <submittedName>
        <fullName evidence="2">HlyD family efflux transporter periplasmic adaptor subunit</fullName>
    </submittedName>
</protein>
<dbReference type="SUPFAM" id="SSF111369">
    <property type="entry name" value="HlyD-like secretion proteins"/>
    <property type="match status" value="1"/>
</dbReference>
<dbReference type="PANTHER" id="PTHR30438:SF2">
    <property type="entry name" value="MEMBRANE PROTEIN"/>
    <property type="match status" value="1"/>
</dbReference>
<accession>A0ABS0N9J0</accession>
<gene>
    <name evidence="2" type="ORF">H9Q10_04755</name>
</gene>
<evidence type="ECO:0000313" key="3">
    <source>
        <dbReference type="Proteomes" id="UP000768471"/>
    </source>
</evidence>
<evidence type="ECO:0000313" key="2">
    <source>
        <dbReference type="EMBL" id="MBH5328977.1"/>
    </source>
</evidence>
<name>A0ABS0N9J0_9NEIS</name>